<dbReference type="SUPFAM" id="SSF56014">
    <property type="entry name" value="Nitrite and sulphite reductase 4Fe-4S domain-like"/>
    <property type="match status" value="1"/>
</dbReference>
<evidence type="ECO:0000313" key="9">
    <source>
        <dbReference type="EMBL" id="MFD1931486.1"/>
    </source>
</evidence>
<evidence type="ECO:0000256" key="3">
    <source>
        <dbReference type="ARBA" id="ARBA00022723"/>
    </source>
</evidence>
<accession>A0ABW4SPQ7</accession>
<protein>
    <submittedName>
        <fullName evidence="9">Precorrin-3B synthase</fullName>
        <ecNumber evidence="9">1.14.13.83</ecNumber>
    </submittedName>
</protein>
<keyword evidence="4 9" id="KW-0560">Oxidoreductase</keyword>
<dbReference type="Gene3D" id="3.90.480.10">
    <property type="entry name" value="Sulfite Reductase Hemoprotein,Domain 2"/>
    <property type="match status" value="1"/>
</dbReference>
<keyword evidence="5" id="KW-0408">Iron</keyword>
<evidence type="ECO:0000256" key="1">
    <source>
        <dbReference type="ARBA" id="ARBA00022485"/>
    </source>
</evidence>
<dbReference type="GO" id="GO:0043818">
    <property type="term" value="F:precorrin-3B synthase activity"/>
    <property type="evidence" value="ECO:0007669"/>
    <property type="project" value="UniProtKB-EC"/>
</dbReference>
<proteinExistence type="predicted"/>
<keyword evidence="2" id="KW-0349">Heme</keyword>
<keyword evidence="10" id="KW-1185">Reference proteome</keyword>
<dbReference type="SUPFAM" id="SSF55124">
    <property type="entry name" value="Nitrite/Sulfite reductase N-terminal domain-like"/>
    <property type="match status" value="2"/>
</dbReference>
<keyword evidence="6" id="KW-0411">Iron-sulfur</keyword>
<gene>
    <name evidence="9" type="primary">cobG</name>
    <name evidence="9" type="ORF">ACFSKW_08365</name>
</gene>
<reference evidence="10" key="1">
    <citation type="journal article" date="2019" name="Int. J. Syst. Evol. Microbiol.">
        <title>The Global Catalogue of Microorganisms (GCM) 10K type strain sequencing project: providing services to taxonomists for standard genome sequencing and annotation.</title>
        <authorList>
            <consortium name="The Broad Institute Genomics Platform"/>
            <consortium name="The Broad Institute Genome Sequencing Center for Infectious Disease"/>
            <person name="Wu L."/>
            <person name="Ma J."/>
        </authorList>
    </citation>
    <scope>NUCLEOTIDE SEQUENCE [LARGE SCALE GENOMIC DNA]</scope>
    <source>
        <strain evidence="10">ICMP 6774ER</strain>
    </source>
</reference>
<dbReference type="Gene3D" id="3.30.413.10">
    <property type="entry name" value="Sulfite Reductase Hemoprotein, domain 1"/>
    <property type="match status" value="1"/>
</dbReference>
<dbReference type="InterPro" id="IPR012798">
    <property type="entry name" value="Cbl_synth_CobG-like"/>
</dbReference>
<feature type="region of interest" description="Disordered" evidence="7">
    <location>
        <begin position="238"/>
        <end position="280"/>
    </location>
</feature>
<name>A0ABW4SPQ7_9ACTN</name>
<evidence type="ECO:0000256" key="5">
    <source>
        <dbReference type="ARBA" id="ARBA00023004"/>
    </source>
</evidence>
<dbReference type="NCBIfam" id="TIGR02435">
    <property type="entry name" value="CobG"/>
    <property type="match status" value="1"/>
</dbReference>
<evidence type="ECO:0000256" key="6">
    <source>
        <dbReference type="ARBA" id="ARBA00023014"/>
    </source>
</evidence>
<dbReference type="Gene3D" id="3.90.480.20">
    <property type="match status" value="1"/>
</dbReference>
<dbReference type="InterPro" id="IPR005117">
    <property type="entry name" value="NiRdtase/SiRdtase_haem-b_fer"/>
</dbReference>
<dbReference type="InterPro" id="IPR036136">
    <property type="entry name" value="Nit/Sulf_reduc_fer-like_dom_sf"/>
</dbReference>
<feature type="compositionally biased region" description="Low complexity" evidence="7">
    <location>
        <begin position="257"/>
        <end position="274"/>
    </location>
</feature>
<dbReference type="Pfam" id="PF03460">
    <property type="entry name" value="NIR_SIR_ferr"/>
    <property type="match status" value="2"/>
</dbReference>
<evidence type="ECO:0000256" key="2">
    <source>
        <dbReference type="ARBA" id="ARBA00022617"/>
    </source>
</evidence>
<keyword evidence="1" id="KW-0004">4Fe-4S</keyword>
<dbReference type="PANTHER" id="PTHR32439:SF9">
    <property type="entry name" value="BLR3264 PROTEIN"/>
    <property type="match status" value="1"/>
</dbReference>
<organism evidence="9 10">
    <name type="scientific">Nonomuraea mangrovi</name>
    <dbReference type="NCBI Taxonomy" id="2316207"/>
    <lineage>
        <taxon>Bacteria</taxon>
        <taxon>Bacillati</taxon>
        <taxon>Actinomycetota</taxon>
        <taxon>Actinomycetes</taxon>
        <taxon>Streptosporangiales</taxon>
        <taxon>Streptosporangiaceae</taxon>
        <taxon>Nonomuraea</taxon>
    </lineage>
</organism>
<evidence type="ECO:0000313" key="10">
    <source>
        <dbReference type="Proteomes" id="UP001597368"/>
    </source>
</evidence>
<sequence>MDITADIGDFSGHAGPDACPGALQVHTAADGALARVRIPGGALSPAQLRELAACAAELGSGVIELTSRANVQVRGLRAPDPADPSSVPAFAARMAAAGLLPSATHERVRNILASPLAGRVPSSLADVRPLVSALDRALCGTPELAGLSGRFLFALDDGTGDVLSCGADVTFLATSASGGVLLLGGVRQGPPVDLAGVVPLMLAAASAFMELGDGGAWRVRDVQDGPALLAARLFGAAQEEPGQSDQAGDSGPAGDSDPTGPTDPARPADPAGPAGRERAGVRDAGTFRQLDGDVALEVVIPLGRLTAHQAAVLADAAPEARVTPWRTVVLPGLAPDAVQQVADRLTGAGLVTVPGTPWAGLSACTGRPGCAKSLADVQLDARVWAERPDHEPAARPVHWAGCERRCGRPAGEVVDVVATPAGYRVAGRTEEEGT</sequence>
<evidence type="ECO:0000256" key="7">
    <source>
        <dbReference type="SAM" id="MobiDB-lite"/>
    </source>
</evidence>
<comment type="caution">
    <text evidence="9">The sequence shown here is derived from an EMBL/GenBank/DDBJ whole genome shotgun (WGS) entry which is preliminary data.</text>
</comment>
<feature type="domain" description="Nitrite/Sulfite reductase ferredoxin-like" evidence="8">
    <location>
        <begin position="33"/>
        <end position="78"/>
    </location>
</feature>
<dbReference type="InterPro" id="IPR051329">
    <property type="entry name" value="NIR_SIR_4Fe-4S"/>
</dbReference>
<dbReference type="RefSeq" id="WP_379570859.1">
    <property type="nucleotide sequence ID" value="NZ_JBHUFV010000015.1"/>
</dbReference>
<feature type="domain" description="Nitrite/Sulfite reductase ferredoxin-like" evidence="8">
    <location>
        <begin position="288"/>
        <end position="346"/>
    </location>
</feature>
<evidence type="ECO:0000259" key="8">
    <source>
        <dbReference type="Pfam" id="PF03460"/>
    </source>
</evidence>
<dbReference type="InterPro" id="IPR045854">
    <property type="entry name" value="NO2/SO3_Rdtase_4Fe4S_sf"/>
</dbReference>
<keyword evidence="3" id="KW-0479">Metal-binding</keyword>
<evidence type="ECO:0000256" key="4">
    <source>
        <dbReference type="ARBA" id="ARBA00023002"/>
    </source>
</evidence>
<dbReference type="EC" id="1.14.13.83" evidence="9"/>
<dbReference type="PANTHER" id="PTHR32439">
    <property type="entry name" value="FERREDOXIN--NITRITE REDUCTASE, CHLOROPLASTIC"/>
    <property type="match status" value="1"/>
</dbReference>
<dbReference type="Proteomes" id="UP001597368">
    <property type="component" value="Unassembled WGS sequence"/>
</dbReference>
<dbReference type="EMBL" id="JBHUFV010000015">
    <property type="protein sequence ID" value="MFD1931486.1"/>
    <property type="molecule type" value="Genomic_DNA"/>
</dbReference>